<dbReference type="Proteomes" id="UP000244855">
    <property type="component" value="Unassembled WGS sequence"/>
</dbReference>
<proteinExistence type="predicted"/>
<keyword evidence="3" id="KW-0378">Hydrolase</keyword>
<dbReference type="STRING" id="97972.A0A2V1E6E3"/>
<feature type="domain" description="Glycoside hydrolase 131 catalytic N-terminal" evidence="2">
    <location>
        <begin position="32"/>
        <end position="285"/>
    </location>
</feature>
<evidence type="ECO:0000259" key="2">
    <source>
        <dbReference type="Pfam" id="PF18271"/>
    </source>
</evidence>
<accession>A0A2V1E6E3</accession>
<dbReference type="AlphaFoldDB" id="A0A2V1E6E3"/>
<dbReference type="EMBL" id="KZ805315">
    <property type="protein sequence ID" value="PVI05254.1"/>
    <property type="molecule type" value="Genomic_DNA"/>
</dbReference>
<dbReference type="PANTHER" id="PTHR34612">
    <property type="entry name" value="GH131_N DOMAIN-CONTAINING PROTEIN"/>
    <property type="match status" value="1"/>
</dbReference>
<dbReference type="Pfam" id="PF18271">
    <property type="entry name" value="GH131_N"/>
    <property type="match status" value="1"/>
</dbReference>
<protein>
    <submittedName>
        <fullName evidence="3">Glycoside hydrolase family 131 protein</fullName>
    </submittedName>
</protein>
<feature type="signal peptide" evidence="1">
    <location>
        <begin position="1"/>
        <end position="16"/>
    </location>
</feature>
<dbReference type="InterPro" id="IPR041524">
    <property type="entry name" value="GH131_N"/>
</dbReference>
<organism evidence="3 4">
    <name type="scientific">Periconia macrospinosa</name>
    <dbReference type="NCBI Taxonomy" id="97972"/>
    <lineage>
        <taxon>Eukaryota</taxon>
        <taxon>Fungi</taxon>
        <taxon>Dikarya</taxon>
        <taxon>Ascomycota</taxon>
        <taxon>Pezizomycotina</taxon>
        <taxon>Dothideomycetes</taxon>
        <taxon>Pleosporomycetidae</taxon>
        <taxon>Pleosporales</taxon>
        <taxon>Massarineae</taxon>
        <taxon>Periconiaceae</taxon>
        <taxon>Periconia</taxon>
    </lineage>
</organism>
<keyword evidence="1" id="KW-0732">Signal</keyword>
<name>A0A2V1E6E3_9PLEO</name>
<dbReference type="GO" id="GO:0016787">
    <property type="term" value="F:hydrolase activity"/>
    <property type="evidence" value="ECO:0007669"/>
    <property type="project" value="UniProtKB-KW"/>
</dbReference>
<evidence type="ECO:0000256" key="1">
    <source>
        <dbReference type="SAM" id="SignalP"/>
    </source>
</evidence>
<gene>
    <name evidence="3" type="ORF">DM02DRAFT_517044</name>
</gene>
<sequence length="289" mass="31507">MQYLITAIVGASTALAAPTLVERANGTIKCPIVFDGRIPTSFSADPTLFDTYATNTIYNPDYVKGNDLKWSTILKFPGGAASRFDSADHVPVEVTISDKSIFQTQKGFRRAGLQFLKDSADGEGQKGVKTLHFSVKQDAARPLNLTHEYLNVWHETADYSANQWNFQTGTIIGQSSANKDNFKILDRNGQSLYAIKQDKTQWQNFALKLDYTKNQVTTYYSAGDVALKQVAGPTYANLAGGGQFQIGILKKPTGTSDVVNGGYQQSNLNEGQIYGGIFLEDSADGCVSL</sequence>
<dbReference type="Gene3D" id="2.60.120.1160">
    <property type="match status" value="1"/>
</dbReference>
<keyword evidence="4" id="KW-1185">Reference proteome</keyword>
<feature type="chain" id="PRO_5016106695" evidence="1">
    <location>
        <begin position="17"/>
        <end position="289"/>
    </location>
</feature>
<dbReference type="PANTHER" id="PTHR34612:SF4">
    <property type="entry name" value="GLYCOSIDE HYDROLASE 131 CATALYTIC N-TERMINAL DOMAIN-CONTAINING PROTEIN"/>
    <property type="match status" value="1"/>
</dbReference>
<evidence type="ECO:0000313" key="4">
    <source>
        <dbReference type="Proteomes" id="UP000244855"/>
    </source>
</evidence>
<dbReference type="OrthoDB" id="5283326at2759"/>
<evidence type="ECO:0000313" key="3">
    <source>
        <dbReference type="EMBL" id="PVI05254.1"/>
    </source>
</evidence>
<reference evidence="3 4" key="1">
    <citation type="journal article" date="2018" name="Sci. Rep.">
        <title>Comparative genomics provides insights into the lifestyle and reveals functional heterogeneity of dark septate endophytic fungi.</title>
        <authorList>
            <person name="Knapp D.G."/>
            <person name="Nemeth J.B."/>
            <person name="Barry K."/>
            <person name="Hainaut M."/>
            <person name="Henrissat B."/>
            <person name="Johnson J."/>
            <person name="Kuo A."/>
            <person name="Lim J.H.P."/>
            <person name="Lipzen A."/>
            <person name="Nolan M."/>
            <person name="Ohm R.A."/>
            <person name="Tamas L."/>
            <person name="Grigoriev I.V."/>
            <person name="Spatafora J.W."/>
            <person name="Nagy L.G."/>
            <person name="Kovacs G.M."/>
        </authorList>
    </citation>
    <scope>NUCLEOTIDE SEQUENCE [LARGE SCALE GENOMIC DNA]</scope>
    <source>
        <strain evidence="3 4">DSE2036</strain>
    </source>
</reference>